<accession>A0A1M7YIY0</accession>
<evidence type="ECO:0000313" key="4">
    <source>
        <dbReference type="Proteomes" id="UP000184612"/>
    </source>
</evidence>
<keyword evidence="4" id="KW-1185">Reference proteome</keyword>
<evidence type="ECO:0000256" key="2">
    <source>
        <dbReference type="SAM" id="Phobius"/>
    </source>
</evidence>
<feature type="region of interest" description="Disordered" evidence="1">
    <location>
        <begin position="38"/>
        <end position="59"/>
    </location>
</feature>
<feature type="compositionally biased region" description="Polar residues" evidence="1">
    <location>
        <begin position="46"/>
        <end position="59"/>
    </location>
</feature>
<dbReference type="AlphaFoldDB" id="A0A1M7YIY0"/>
<dbReference type="OrthoDB" id="2061035at2"/>
<proteinExistence type="predicted"/>
<keyword evidence="2" id="KW-0812">Transmembrane</keyword>
<name>A0A1M7YIY0_9FIRM</name>
<dbReference type="RefSeq" id="WP_073590441.1">
    <property type="nucleotide sequence ID" value="NZ_FRFD01000011.1"/>
</dbReference>
<protein>
    <submittedName>
        <fullName evidence="3">Stage III sporulation protein AG</fullName>
    </submittedName>
</protein>
<dbReference type="EMBL" id="FRFD01000011">
    <property type="protein sequence ID" value="SHO52560.1"/>
    <property type="molecule type" value="Genomic_DNA"/>
</dbReference>
<evidence type="ECO:0000256" key="1">
    <source>
        <dbReference type="SAM" id="MobiDB-lite"/>
    </source>
</evidence>
<keyword evidence="2" id="KW-1133">Transmembrane helix</keyword>
<dbReference type="Proteomes" id="UP000184612">
    <property type="component" value="Unassembled WGS sequence"/>
</dbReference>
<gene>
    <name evidence="3" type="ORF">SAMN02745217_03717</name>
</gene>
<organism evidence="3 4">
    <name type="scientific">Anaerocolumna xylanovorans DSM 12503</name>
    <dbReference type="NCBI Taxonomy" id="1121345"/>
    <lineage>
        <taxon>Bacteria</taxon>
        <taxon>Bacillati</taxon>
        <taxon>Bacillota</taxon>
        <taxon>Clostridia</taxon>
        <taxon>Lachnospirales</taxon>
        <taxon>Lachnospiraceae</taxon>
        <taxon>Anaerocolumna</taxon>
    </lineage>
</organism>
<evidence type="ECO:0000313" key="3">
    <source>
        <dbReference type="EMBL" id="SHO52560.1"/>
    </source>
</evidence>
<dbReference type="STRING" id="1121345.SAMN02745217_03717"/>
<feature type="region of interest" description="Disordered" evidence="1">
    <location>
        <begin position="112"/>
        <end position="133"/>
    </location>
</feature>
<sequence>MEKEKKKITLKEIGPARLVMLLMAGIFLVLLSIPNLPSSDKKSKEPSTNSNKTVNQASATTNDETKLYVTDLESRLKSVLMKVDGIGAVEVMITLRDARETVVLKDRPYTKESVNEVDGEGGSRNSNKTEQSDTTILVEGSDGVKKPYVLKEIEPEVEGILVIAQGGGQAVIQSEIIEAVQVLFGVPPHKVKVMKMNS</sequence>
<keyword evidence="2" id="KW-0472">Membrane</keyword>
<feature type="transmembrane region" description="Helical" evidence="2">
    <location>
        <begin position="12"/>
        <end position="33"/>
    </location>
</feature>
<reference evidence="3 4" key="1">
    <citation type="submission" date="2016-12" db="EMBL/GenBank/DDBJ databases">
        <authorList>
            <person name="Song W.-J."/>
            <person name="Kurnit D.M."/>
        </authorList>
    </citation>
    <scope>NUCLEOTIDE SEQUENCE [LARGE SCALE GENOMIC DNA]</scope>
    <source>
        <strain evidence="3 4">DSM 12503</strain>
    </source>
</reference>
<feature type="compositionally biased region" description="Polar residues" evidence="1">
    <location>
        <begin position="123"/>
        <end position="133"/>
    </location>
</feature>